<organism evidence="2">
    <name type="scientific">uncultured Desulfobacterium sp</name>
    <dbReference type="NCBI Taxonomy" id="201089"/>
    <lineage>
        <taxon>Bacteria</taxon>
        <taxon>Pseudomonadati</taxon>
        <taxon>Thermodesulfobacteriota</taxon>
        <taxon>Desulfobacteria</taxon>
        <taxon>Desulfobacterales</taxon>
        <taxon>Desulfobacteriaceae</taxon>
        <taxon>Desulfobacterium</taxon>
        <taxon>environmental samples</taxon>
    </lineage>
</organism>
<sequence>MNPFEKFTINSISKKLNNININISVSHRKPFPNLNLLSTYQFKNQFVKTYSNGDIKGGYCRMITSLIDFSFIRSMVAHCYSDKGPPCYDPPSPFLLDLFRYIDGHQNMKKFLEILRDKDRGRAYRTYAGISEDNIPCEGTFSIFRERLGEALYNEIFHLLVRIFHQLEMITFNILAHDGTLYPTWARYKGCTYFCNQCSCIRVEDVIGRVKSRILYRLDNLDQNNLGSEVRVHTECPSDKFPEKDKNGNETKKPKIELFAFRLDFADVEPSQEQVNTAILFNVKEQLDKQNLCINTIRSNVSTINFNDGSMTICCPKLPKDTDARIGVRRNPQNPNKKQKIFGYNLILTTSVEVHLKLELPVAATNIAGNADEGSQIISNNEQIQKHHPQAANQVKIDIADAKYDIIKNYNYIRSKGSIPIIDYNPRNENLSKQTLIDRGYDQKGRPFAPCGLLAKPNGFDKKHQRLTFCCFKQCLKFRPKAMENLNVRHNIAMCPHIKNQTGFSKHMYVKELPRLVNEIPRGSKRYNEIKKMRSASERANSTIKKDLNIIDKPRVLNISRSNILSQLAAIVLLLKRAFSFIIRTTNLLRKLYEINDPDIETILKPPIIPKALANIIQLE</sequence>
<protein>
    <recommendedName>
        <fullName evidence="1">Transposase InsH N-terminal domain-containing protein</fullName>
    </recommendedName>
</protein>
<evidence type="ECO:0000313" key="2">
    <source>
        <dbReference type="EMBL" id="CBX27435.1"/>
    </source>
</evidence>
<reference evidence="2" key="1">
    <citation type="journal article" date="2011" name="Environ. Microbiol.">
        <title>Genomic insights into the metabolic potential of the polycyclic aromatic hydrocarbon degrading sulfate-reducing Deltaproteobacterium N47.</title>
        <authorList>
            <person name="Bergmann F."/>
            <person name="Selesi D."/>
            <person name="Weinmaier T."/>
            <person name="Tischler P."/>
            <person name="Rattei T."/>
            <person name="Meckenstock R.U."/>
        </authorList>
    </citation>
    <scope>NUCLEOTIDE SEQUENCE</scope>
</reference>
<proteinExistence type="predicted"/>
<evidence type="ECO:0000259" key="1">
    <source>
        <dbReference type="Pfam" id="PF05598"/>
    </source>
</evidence>
<dbReference type="EMBL" id="FR695866">
    <property type="protein sequence ID" value="CBX27435.1"/>
    <property type="molecule type" value="Genomic_DNA"/>
</dbReference>
<accession>E1YA41</accession>
<gene>
    <name evidence="2" type="ORF">N47_H22570</name>
</gene>
<dbReference type="AlphaFoldDB" id="E1YA41"/>
<feature type="domain" description="Transposase InsH N-terminal" evidence="1">
    <location>
        <begin position="60"/>
        <end position="147"/>
    </location>
</feature>
<dbReference type="InterPro" id="IPR008490">
    <property type="entry name" value="Transposase_InsH_N"/>
</dbReference>
<name>E1YA41_9BACT</name>
<dbReference type="Pfam" id="PF05598">
    <property type="entry name" value="DUF772"/>
    <property type="match status" value="1"/>
</dbReference>